<dbReference type="GO" id="GO:0045333">
    <property type="term" value="P:cellular respiration"/>
    <property type="evidence" value="ECO:0007669"/>
    <property type="project" value="UniProtKB-ARBA"/>
</dbReference>
<accession>A0A316W252</accession>
<comment type="similarity">
    <text evidence="3 10">Belongs to the 2-oxoacid dehydrogenase family.</text>
</comment>
<dbReference type="FunFam" id="4.10.320.10:FF:000002">
    <property type="entry name" value="Dihydrolipoamide acetyltransferase component of pyruvate dehydrogenase complex"/>
    <property type="match status" value="1"/>
</dbReference>
<dbReference type="Gene3D" id="4.10.320.10">
    <property type="entry name" value="E3-binding domain"/>
    <property type="match status" value="1"/>
</dbReference>
<dbReference type="InterPro" id="IPR004167">
    <property type="entry name" value="PSBD"/>
</dbReference>
<keyword evidence="15" id="KW-1185">Reference proteome</keyword>
<dbReference type="AlphaFoldDB" id="A0A316W252"/>
<keyword evidence="5 10" id="KW-0450">Lipoyl</keyword>
<evidence type="ECO:0000256" key="7">
    <source>
        <dbReference type="ARBA" id="ARBA00023128"/>
    </source>
</evidence>
<dbReference type="PROSITE" id="PS50968">
    <property type="entry name" value="BIOTINYL_LIPOYL"/>
    <property type="match status" value="1"/>
</dbReference>
<dbReference type="InterPro" id="IPR011053">
    <property type="entry name" value="Single_hybrid_motif"/>
</dbReference>
<dbReference type="CDD" id="cd06849">
    <property type="entry name" value="lipoyl_domain"/>
    <property type="match status" value="1"/>
</dbReference>
<evidence type="ECO:0000256" key="2">
    <source>
        <dbReference type="ARBA" id="ARBA00004305"/>
    </source>
</evidence>
<dbReference type="STRING" id="1522189.A0A316W252"/>
<feature type="compositionally biased region" description="Low complexity" evidence="11">
    <location>
        <begin position="214"/>
        <end position="223"/>
    </location>
</feature>
<name>A0A316W252_9BASI</name>
<evidence type="ECO:0000256" key="10">
    <source>
        <dbReference type="RuleBase" id="RU003423"/>
    </source>
</evidence>
<evidence type="ECO:0000259" key="13">
    <source>
        <dbReference type="PROSITE" id="PS51826"/>
    </source>
</evidence>
<evidence type="ECO:0000256" key="6">
    <source>
        <dbReference type="ARBA" id="ARBA00022946"/>
    </source>
</evidence>
<dbReference type="GO" id="GO:0043754">
    <property type="term" value="F:dihydrolipoamide branched chain acyltransferase activity"/>
    <property type="evidence" value="ECO:0007669"/>
    <property type="project" value="UniProtKB-EC"/>
</dbReference>
<dbReference type="FunFam" id="2.40.50.100:FF:000013">
    <property type="entry name" value="Dihydrolipoamide acetyltransferase component of pyruvate dehydrogenase complex"/>
    <property type="match status" value="1"/>
</dbReference>
<dbReference type="GO" id="GO:0005759">
    <property type="term" value="C:mitochondrial matrix"/>
    <property type="evidence" value="ECO:0007669"/>
    <property type="project" value="UniProtKB-SubCell"/>
</dbReference>
<feature type="compositionally biased region" description="Low complexity" evidence="11">
    <location>
        <begin position="192"/>
        <end position="203"/>
    </location>
</feature>
<dbReference type="InterPro" id="IPR036625">
    <property type="entry name" value="E3-bd_dom_sf"/>
</dbReference>
<dbReference type="Gene3D" id="2.40.50.100">
    <property type="match status" value="1"/>
</dbReference>
<dbReference type="PANTHER" id="PTHR43178:SF5">
    <property type="entry name" value="LIPOAMIDE ACYLTRANSFERASE COMPONENT OF BRANCHED-CHAIN ALPHA-KETO ACID DEHYDROGENASE COMPLEX, MITOCHONDRIAL"/>
    <property type="match status" value="1"/>
</dbReference>
<dbReference type="InterPro" id="IPR023213">
    <property type="entry name" value="CAT-like_dom_sf"/>
</dbReference>
<dbReference type="SUPFAM" id="SSF47005">
    <property type="entry name" value="Peripheral subunit-binding domain of 2-oxo acid dehydrogenase complex"/>
    <property type="match status" value="1"/>
</dbReference>
<keyword evidence="6" id="KW-0809">Transit peptide</keyword>
<evidence type="ECO:0000313" key="15">
    <source>
        <dbReference type="Proteomes" id="UP000245783"/>
    </source>
</evidence>
<evidence type="ECO:0000313" key="14">
    <source>
        <dbReference type="EMBL" id="PWN41755.1"/>
    </source>
</evidence>
<organism evidence="14 15">
    <name type="scientific">Ceraceosorus guamensis</name>
    <dbReference type="NCBI Taxonomy" id="1522189"/>
    <lineage>
        <taxon>Eukaryota</taxon>
        <taxon>Fungi</taxon>
        <taxon>Dikarya</taxon>
        <taxon>Basidiomycota</taxon>
        <taxon>Ustilaginomycotina</taxon>
        <taxon>Exobasidiomycetes</taxon>
        <taxon>Ceraceosorales</taxon>
        <taxon>Ceraceosoraceae</taxon>
        <taxon>Ceraceosorus</taxon>
    </lineage>
</organism>
<comment type="cofactor">
    <cofactor evidence="1 10">
        <name>(R)-lipoate</name>
        <dbReference type="ChEBI" id="CHEBI:83088"/>
    </cofactor>
</comment>
<protein>
    <recommendedName>
        <fullName evidence="10">Dihydrolipoamide acetyltransferase component of pyruvate dehydrogenase complex</fullName>
        <ecNumber evidence="10">2.3.1.-</ecNumber>
    </recommendedName>
</protein>
<feature type="domain" description="Peripheral subunit-binding (PSBD)" evidence="13">
    <location>
        <begin position="229"/>
        <end position="266"/>
    </location>
</feature>
<evidence type="ECO:0000256" key="11">
    <source>
        <dbReference type="SAM" id="MobiDB-lite"/>
    </source>
</evidence>
<keyword evidence="7" id="KW-0496">Mitochondrion</keyword>
<dbReference type="PROSITE" id="PS51826">
    <property type="entry name" value="PSBD"/>
    <property type="match status" value="1"/>
</dbReference>
<sequence length="549" mass="59548">MIRRCTSSAIEHAGTATHAKSSVLVTPPVARTGSATNHRRHLWSYERTSARLLARDCLNFTMSPKRKRHGLQLLDRLDAGKRELHSTSTTRATRVVDYLLADVGEGITECEIIKWFVAPANDVAEFDALVEVQSDKASVEITSRYAGKIIEQCYAVGQVARVGTPLCKIEVEDDTEFAAAELSSERLEPTNASTAASESSISSNVTPSAPEINSSAATSSPSSGKHAALATPAVRRICREEQVDVSDVTGTGKDGRVTKEDVMMYVATRSSAAESSPGIMPTDPTHAMANEQDAEVELSPIKRAMFRAMTASWDIPHFGYSEELDVTELERLRKSINASHEQTATKLTMLPLLLKALSMALYDHALFRCMVPSQGASSSPSAPSTLLQRATHDISIAFSTPSGLLTPTLPDIRRLSVSDISQHVKRLQDKASSRESRGLSRADLRSDRPGSVTLSNVGTVGGTAMSPLIPPTGQLAIGAIGKARLLPRYVDEADLSAHANASPIPQPRLILPTSWTADHRFVEGVELAKLVQDWKANVEHPHRWVLRLR</sequence>
<gene>
    <name evidence="14" type="ORF">IE81DRAFT_324252</name>
</gene>
<dbReference type="InParanoid" id="A0A316W252"/>
<dbReference type="Gene3D" id="3.30.559.10">
    <property type="entry name" value="Chloramphenicol acetyltransferase-like domain"/>
    <property type="match status" value="1"/>
</dbReference>
<dbReference type="Pfam" id="PF00364">
    <property type="entry name" value="Biotin_lipoyl"/>
    <property type="match status" value="1"/>
</dbReference>
<dbReference type="GO" id="GO:0031405">
    <property type="term" value="F:lipoic acid binding"/>
    <property type="evidence" value="ECO:0007669"/>
    <property type="project" value="TreeGrafter"/>
</dbReference>
<evidence type="ECO:0000256" key="5">
    <source>
        <dbReference type="ARBA" id="ARBA00022823"/>
    </source>
</evidence>
<dbReference type="EMBL" id="KZ819388">
    <property type="protein sequence ID" value="PWN41755.1"/>
    <property type="molecule type" value="Genomic_DNA"/>
</dbReference>
<dbReference type="RefSeq" id="XP_025368915.1">
    <property type="nucleotide sequence ID" value="XM_025514182.1"/>
</dbReference>
<dbReference type="InterPro" id="IPR050743">
    <property type="entry name" value="2-oxoacid_DH_E2_comp"/>
</dbReference>
<comment type="subcellular location">
    <subcellularLocation>
        <location evidence="2">Mitochondrion matrix</location>
    </subcellularLocation>
</comment>
<feature type="compositionally biased region" description="Basic and acidic residues" evidence="11">
    <location>
        <begin position="426"/>
        <end position="448"/>
    </location>
</feature>
<dbReference type="GeneID" id="37036052"/>
<dbReference type="SUPFAM" id="SSF51230">
    <property type="entry name" value="Single hybrid motif"/>
    <property type="match status" value="1"/>
</dbReference>
<dbReference type="GO" id="GO:0005829">
    <property type="term" value="C:cytosol"/>
    <property type="evidence" value="ECO:0007669"/>
    <property type="project" value="UniProtKB-ARBA"/>
</dbReference>
<evidence type="ECO:0000256" key="4">
    <source>
        <dbReference type="ARBA" id="ARBA00022679"/>
    </source>
</evidence>
<dbReference type="InterPro" id="IPR000089">
    <property type="entry name" value="Biotin_lipoyl"/>
</dbReference>
<keyword evidence="8 10" id="KW-0012">Acyltransferase</keyword>
<dbReference type="Pfam" id="PF02817">
    <property type="entry name" value="E3_binding"/>
    <property type="match status" value="1"/>
</dbReference>
<dbReference type="OrthoDB" id="15567at2759"/>
<evidence type="ECO:0000256" key="1">
    <source>
        <dbReference type="ARBA" id="ARBA00001938"/>
    </source>
</evidence>
<dbReference type="GO" id="GO:0016407">
    <property type="term" value="F:acetyltransferase activity"/>
    <property type="evidence" value="ECO:0007669"/>
    <property type="project" value="TreeGrafter"/>
</dbReference>
<feature type="region of interest" description="Disordered" evidence="11">
    <location>
        <begin position="182"/>
        <end position="230"/>
    </location>
</feature>
<evidence type="ECO:0000256" key="3">
    <source>
        <dbReference type="ARBA" id="ARBA00007317"/>
    </source>
</evidence>
<evidence type="ECO:0000256" key="9">
    <source>
        <dbReference type="ARBA" id="ARBA00051775"/>
    </source>
</evidence>
<comment type="catalytic activity">
    <reaction evidence="9">
        <text>N(6)-[(R)-dihydrolipoyl]-L-lysyl-[protein] + 2-methylpropanoyl-CoA = N(6)-[(R)-S(8)-2-methylpropanoyldihydrolipoyl]-L-lysyl-[protein] + CoA</text>
        <dbReference type="Rhea" id="RHEA:18865"/>
        <dbReference type="Rhea" id="RHEA-COMP:10475"/>
        <dbReference type="Rhea" id="RHEA-COMP:10497"/>
        <dbReference type="ChEBI" id="CHEBI:57287"/>
        <dbReference type="ChEBI" id="CHEBI:57338"/>
        <dbReference type="ChEBI" id="CHEBI:83100"/>
        <dbReference type="ChEBI" id="CHEBI:83142"/>
        <dbReference type="EC" id="2.3.1.168"/>
    </reaction>
    <physiologicalReaction direction="left-to-right" evidence="9">
        <dbReference type="Rhea" id="RHEA:18866"/>
    </physiologicalReaction>
</comment>
<feature type="domain" description="Lipoyl-binding" evidence="12">
    <location>
        <begin position="95"/>
        <end position="170"/>
    </location>
</feature>
<keyword evidence="4 10" id="KW-0808">Transferase</keyword>
<dbReference type="InterPro" id="IPR001078">
    <property type="entry name" value="2-oxoacid_DH_actylTfrase"/>
</dbReference>
<dbReference type="PANTHER" id="PTHR43178">
    <property type="entry name" value="DIHYDROLIPOAMIDE ACETYLTRANSFERASE COMPONENT OF PYRUVATE DEHYDROGENASE COMPLEX"/>
    <property type="match status" value="1"/>
</dbReference>
<dbReference type="Pfam" id="PF00198">
    <property type="entry name" value="2-oxoacid_dh"/>
    <property type="match status" value="1"/>
</dbReference>
<proteinExistence type="inferred from homology"/>
<evidence type="ECO:0000256" key="8">
    <source>
        <dbReference type="ARBA" id="ARBA00023315"/>
    </source>
</evidence>
<feature type="compositionally biased region" description="Polar residues" evidence="11">
    <location>
        <begin position="204"/>
        <end position="213"/>
    </location>
</feature>
<feature type="region of interest" description="Disordered" evidence="11">
    <location>
        <begin position="425"/>
        <end position="458"/>
    </location>
</feature>
<dbReference type="Proteomes" id="UP000245783">
    <property type="component" value="Unassembled WGS sequence"/>
</dbReference>
<dbReference type="SUPFAM" id="SSF52777">
    <property type="entry name" value="CoA-dependent acyltransferases"/>
    <property type="match status" value="1"/>
</dbReference>
<evidence type="ECO:0000259" key="12">
    <source>
        <dbReference type="PROSITE" id="PS50968"/>
    </source>
</evidence>
<reference evidence="14 15" key="1">
    <citation type="journal article" date="2018" name="Mol. Biol. Evol.">
        <title>Broad Genomic Sampling Reveals a Smut Pathogenic Ancestry of the Fungal Clade Ustilaginomycotina.</title>
        <authorList>
            <person name="Kijpornyongpan T."/>
            <person name="Mondo S.J."/>
            <person name="Barry K."/>
            <person name="Sandor L."/>
            <person name="Lee J."/>
            <person name="Lipzen A."/>
            <person name="Pangilinan J."/>
            <person name="LaButti K."/>
            <person name="Hainaut M."/>
            <person name="Henrissat B."/>
            <person name="Grigoriev I.V."/>
            <person name="Spatafora J.W."/>
            <person name="Aime M.C."/>
        </authorList>
    </citation>
    <scope>NUCLEOTIDE SEQUENCE [LARGE SCALE GENOMIC DNA]</scope>
    <source>
        <strain evidence="14 15">MCA 4658</strain>
    </source>
</reference>
<dbReference type="EC" id="2.3.1.-" evidence="10"/>